<evidence type="ECO:0000313" key="2">
    <source>
        <dbReference type="EMBL" id="KZV95736.1"/>
    </source>
</evidence>
<feature type="compositionally biased region" description="Basic and acidic residues" evidence="1">
    <location>
        <begin position="134"/>
        <end position="174"/>
    </location>
</feature>
<sequence>MTSATAQTSRRSPAIQLCASNAATRRCGNPCTGELQASPSAPLCQAAQMSKSVFAIRSTERRRLSSRLHRRRVPKLQSSSSTSCTGTHAIIRSEEIRGRVIRVARGGPAKAQQAARRALALIRLARGAAHASAPHHEKAAHCRSEPAAREETGRRGVRHSECPKRAKTRTERSR</sequence>
<name>A0A165K3L2_EXIGL</name>
<evidence type="ECO:0000256" key="1">
    <source>
        <dbReference type="SAM" id="MobiDB-lite"/>
    </source>
</evidence>
<evidence type="ECO:0000313" key="3">
    <source>
        <dbReference type="Proteomes" id="UP000077266"/>
    </source>
</evidence>
<proteinExistence type="predicted"/>
<organism evidence="2 3">
    <name type="scientific">Exidia glandulosa HHB12029</name>
    <dbReference type="NCBI Taxonomy" id="1314781"/>
    <lineage>
        <taxon>Eukaryota</taxon>
        <taxon>Fungi</taxon>
        <taxon>Dikarya</taxon>
        <taxon>Basidiomycota</taxon>
        <taxon>Agaricomycotina</taxon>
        <taxon>Agaricomycetes</taxon>
        <taxon>Auriculariales</taxon>
        <taxon>Exidiaceae</taxon>
        <taxon>Exidia</taxon>
    </lineage>
</organism>
<reference evidence="2 3" key="1">
    <citation type="journal article" date="2016" name="Mol. Biol. Evol.">
        <title>Comparative Genomics of Early-Diverging Mushroom-Forming Fungi Provides Insights into the Origins of Lignocellulose Decay Capabilities.</title>
        <authorList>
            <person name="Nagy L.G."/>
            <person name="Riley R."/>
            <person name="Tritt A."/>
            <person name="Adam C."/>
            <person name="Daum C."/>
            <person name="Floudas D."/>
            <person name="Sun H."/>
            <person name="Yadav J.S."/>
            <person name="Pangilinan J."/>
            <person name="Larsson K.H."/>
            <person name="Matsuura K."/>
            <person name="Barry K."/>
            <person name="Labutti K."/>
            <person name="Kuo R."/>
            <person name="Ohm R.A."/>
            <person name="Bhattacharya S.S."/>
            <person name="Shirouzu T."/>
            <person name="Yoshinaga Y."/>
            <person name="Martin F.M."/>
            <person name="Grigoriev I.V."/>
            <person name="Hibbett D.S."/>
        </authorList>
    </citation>
    <scope>NUCLEOTIDE SEQUENCE [LARGE SCALE GENOMIC DNA]</scope>
    <source>
        <strain evidence="2 3">HHB12029</strain>
    </source>
</reference>
<accession>A0A165K3L2</accession>
<dbReference type="EMBL" id="KV425952">
    <property type="protein sequence ID" value="KZV95736.1"/>
    <property type="molecule type" value="Genomic_DNA"/>
</dbReference>
<feature type="compositionally biased region" description="Polar residues" evidence="1">
    <location>
        <begin position="76"/>
        <end position="86"/>
    </location>
</feature>
<protein>
    <submittedName>
        <fullName evidence="2">Uncharacterized protein</fullName>
    </submittedName>
</protein>
<dbReference type="Proteomes" id="UP000077266">
    <property type="component" value="Unassembled WGS sequence"/>
</dbReference>
<dbReference type="AlphaFoldDB" id="A0A165K3L2"/>
<dbReference type="InParanoid" id="A0A165K3L2"/>
<feature type="region of interest" description="Disordered" evidence="1">
    <location>
        <begin position="130"/>
        <end position="174"/>
    </location>
</feature>
<feature type="region of interest" description="Disordered" evidence="1">
    <location>
        <begin position="66"/>
        <end position="86"/>
    </location>
</feature>
<gene>
    <name evidence="2" type="ORF">EXIGLDRAFT_462573</name>
</gene>
<keyword evidence="3" id="KW-1185">Reference proteome</keyword>